<evidence type="ECO:0000313" key="2">
    <source>
        <dbReference type="EMBL" id="TXF13758.1"/>
    </source>
</evidence>
<feature type="transmembrane region" description="Helical" evidence="1">
    <location>
        <begin position="181"/>
        <end position="204"/>
    </location>
</feature>
<feature type="transmembrane region" description="Helical" evidence="1">
    <location>
        <begin position="210"/>
        <end position="229"/>
    </location>
</feature>
<dbReference type="RefSeq" id="WP_147798343.1">
    <property type="nucleotide sequence ID" value="NZ_VPFL01000001.1"/>
</dbReference>
<dbReference type="EMBL" id="VPFL01000001">
    <property type="protein sequence ID" value="TXF13758.1"/>
    <property type="molecule type" value="Genomic_DNA"/>
</dbReference>
<evidence type="ECO:0008006" key="4">
    <source>
        <dbReference type="Google" id="ProtNLM"/>
    </source>
</evidence>
<accession>A0A5C7F1U9</accession>
<name>A0A5C7F1U9_9PROT</name>
<dbReference type="InterPro" id="IPR047798">
    <property type="entry name" value="BPSS1780-like"/>
</dbReference>
<feature type="transmembrane region" description="Helical" evidence="1">
    <location>
        <begin position="52"/>
        <end position="72"/>
    </location>
</feature>
<organism evidence="2 3">
    <name type="scientific">Pelomicrobium methylotrophicum</name>
    <dbReference type="NCBI Taxonomy" id="2602750"/>
    <lineage>
        <taxon>Bacteria</taxon>
        <taxon>Pseudomonadati</taxon>
        <taxon>Pseudomonadota</taxon>
        <taxon>Hydrogenophilia</taxon>
        <taxon>Hydrogenophilia incertae sedis</taxon>
        <taxon>Pelomicrobium</taxon>
    </lineage>
</organism>
<comment type="caution">
    <text evidence="2">The sequence shown here is derived from an EMBL/GenBank/DDBJ whole genome shotgun (WGS) entry which is preliminary data.</text>
</comment>
<dbReference type="Proteomes" id="UP000321201">
    <property type="component" value="Unassembled WGS sequence"/>
</dbReference>
<feature type="transmembrane region" description="Helical" evidence="1">
    <location>
        <begin position="140"/>
        <end position="169"/>
    </location>
</feature>
<dbReference type="OrthoDB" id="5298483at2"/>
<keyword evidence="1" id="KW-1133">Transmembrane helix</keyword>
<feature type="transmembrane region" description="Helical" evidence="1">
    <location>
        <begin position="93"/>
        <end position="120"/>
    </location>
</feature>
<keyword evidence="1" id="KW-0472">Membrane</keyword>
<evidence type="ECO:0000256" key="1">
    <source>
        <dbReference type="SAM" id="Phobius"/>
    </source>
</evidence>
<gene>
    <name evidence="2" type="ORF">FR698_01225</name>
</gene>
<dbReference type="InParanoid" id="A0A5C7F1U9"/>
<dbReference type="NCBIfam" id="NF041043">
    <property type="entry name" value="BPSS1780_fam"/>
    <property type="match status" value="1"/>
</dbReference>
<keyword evidence="3" id="KW-1185">Reference proteome</keyword>
<dbReference type="AlphaFoldDB" id="A0A5C7F1U9"/>
<sequence>MQVRRLAPMRGWEWIVQGFALFRRSPLNWIALCLALVGFALAASLIPPIGELVFYLLSPVLLAGLMVGCRALERGGRLELTCLFEGFRRQTSALVTIGGVYLVGQVLIYGVVILLGGASLEEFMRNVQESTPSSVPQMSGSMMLALAVAAALSVPLLMAVWFAPLLVIFDGLLPFASMRESFNACLANLLPLVVYGSILMVLGFVALLPFALGLIVLVPTVFASIYASYKDIFGSDFGV</sequence>
<feature type="transmembrane region" description="Helical" evidence="1">
    <location>
        <begin position="27"/>
        <end position="46"/>
    </location>
</feature>
<reference evidence="2 3" key="1">
    <citation type="submission" date="2019-08" db="EMBL/GenBank/DDBJ databases">
        <title>Pelomicrobium methylotrophicum gen. nov., sp. nov. a moderately thermophilic, facultatively anaerobic, lithoautotrophic and methylotrophic bacterium isolated from a terrestrial mud volcano.</title>
        <authorList>
            <person name="Slobodkina G.B."/>
            <person name="Merkel A.Y."/>
            <person name="Slobodkin A.I."/>
        </authorList>
    </citation>
    <scope>NUCLEOTIDE SEQUENCE [LARGE SCALE GENOMIC DNA]</scope>
    <source>
        <strain evidence="2 3">SM250</strain>
    </source>
</reference>
<keyword evidence="1" id="KW-0812">Transmembrane</keyword>
<protein>
    <recommendedName>
        <fullName evidence="4">Transmembrane protein</fullName>
    </recommendedName>
</protein>
<proteinExistence type="predicted"/>
<evidence type="ECO:0000313" key="3">
    <source>
        <dbReference type="Proteomes" id="UP000321201"/>
    </source>
</evidence>